<keyword evidence="3" id="KW-0694">RNA-binding</keyword>
<dbReference type="SUPFAM" id="SSF55658">
    <property type="entry name" value="L9 N-domain-like"/>
    <property type="match status" value="1"/>
</dbReference>
<dbReference type="Gene3D" id="3.40.5.10">
    <property type="entry name" value="Ribosomal protein L9, N-terminal domain"/>
    <property type="match status" value="1"/>
</dbReference>
<dbReference type="InterPro" id="IPR000244">
    <property type="entry name" value="Ribosomal_bL9"/>
</dbReference>
<evidence type="ECO:0000256" key="2">
    <source>
        <dbReference type="ARBA" id="ARBA00022730"/>
    </source>
</evidence>
<dbReference type="GO" id="GO:0019843">
    <property type="term" value="F:rRNA binding"/>
    <property type="evidence" value="ECO:0007669"/>
    <property type="project" value="UniProtKB-KW"/>
</dbReference>
<dbReference type="EMBL" id="UINC01000355">
    <property type="protein sequence ID" value="SUZ53867.1"/>
    <property type="molecule type" value="Genomic_DNA"/>
</dbReference>
<dbReference type="GO" id="GO:0003735">
    <property type="term" value="F:structural constituent of ribosome"/>
    <property type="evidence" value="ECO:0007669"/>
    <property type="project" value="InterPro"/>
</dbReference>
<sequence>MDVILIKDLPGLGFKNEIVKIKNGYGRNYLIPKGYAILANSSNSKILNEILKQTKNKQEEILNKSKEVSKNIGELIIDIPVKVGFENKIFGTITTAQISDLLNKKGFDINKKNISILSKIKNIGTYDVNLSIHKEITHPIKINIIPNKEKPKKEKAKKKTSEKEIAKKEIAKKEKITKKTSKTKTTNKKK</sequence>
<dbReference type="InterPro" id="IPR020069">
    <property type="entry name" value="Ribosomal_bL9_C"/>
</dbReference>
<feature type="domain" description="Ribosomal protein L9" evidence="7">
    <location>
        <begin position="13"/>
        <end position="40"/>
    </location>
</feature>
<dbReference type="HAMAP" id="MF_00503">
    <property type="entry name" value="Ribosomal_bL9"/>
    <property type="match status" value="1"/>
</dbReference>
<dbReference type="PROSITE" id="PS00651">
    <property type="entry name" value="RIBOSOMAL_L9"/>
    <property type="match status" value="1"/>
</dbReference>
<proteinExistence type="inferred from homology"/>
<dbReference type="InterPro" id="IPR009027">
    <property type="entry name" value="Ribosomal_bL9/RNase_H1_N"/>
</dbReference>
<name>A0A381NH45_9ZZZZ</name>
<evidence type="ECO:0000256" key="1">
    <source>
        <dbReference type="ARBA" id="ARBA00010605"/>
    </source>
</evidence>
<dbReference type="GO" id="GO:1990904">
    <property type="term" value="C:ribonucleoprotein complex"/>
    <property type="evidence" value="ECO:0007669"/>
    <property type="project" value="UniProtKB-KW"/>
</dbReference>
<reference evidence="8" key="1">
    <citation type="submission" date="2018-05" db="EMBL/GenBank/DDBJ databases">
        <authorList>
            <person name="Lanie J.A."/>
            <person name="Ng W.-L."/>
            <person name="Kazmierczak K.M."/>
            <person name="Andrzejewski T.M."/>
            <person name="Davidsen T.M."/>
            <person name="Wayne K.J."/>
            <person name="Tettelin H."/>
            <person name="Glass J.I."/>
            <person name="Rusch D."/>
            <person name="Podicherti R."/>
            <person name="Tsui H.-C.T."/>
            <person name="Winkler M.E."/>
        </authorList>
    </citation>
    <scope>NUCLEOTIDE SEQUENCE</scope>
</reference>
<protein>
    <recommendedName>
        <fullName evidence="7">Ribosomal protein L9 domain-containing protein</fullName>
    </recommendedName>
</protein>
<evidence type="ECO:0000256" key="3">
    <source>
        <dbReference type="ARBA" id="ARBA00022884"/>
    </source>
</evidence>
<evidence type="ECO:0000259" key="7">
    <source>
        <dbReference type="PROSITE" id="PS00651"/>
    </source>
</evidence>
<dbReference type="InterPro" id="IPR020070">
    <property type="entry name" value="Ribosomal_bL9_N"/>
</dbReference>
<dbReference type="AlphaFoldDB" id="A0A381NH45"/>
<feature type="region of interest" description="Disordered" evidence="6">
    <location>
        <begin position="147"/>
        <end position="190"/>
    </location>
</feature>
<dbReference type="NCBIfam" id="TIGR00158">
    <property type="entry name" value="L9"/>
    <property type="match status" value="1"/>
</dbReference>
<comment type="similarity">
    <text evidence="1">Belongs to the bacterial ribosomal protein bL9 family.</text>
</comment>
<organism evidence="8">
    <name type="scientific">marine metagenome</name>
    <dbReference type="NCBI Taxonomy" id="408172"/>
    <lineage>
        <taxon>unclassified sequences</taxon>
        <taxon>metagenomes</taxon>
        <taxon>ecological metagenomes</taxon>
    </lineage>
</organism>
<dbReference type="GO" id="GO:0006412">
    <property type="term" value="P:translation"/>
    <property type="evidence" value="ECO:0007669"/>
    <property type="project" value="InterPro"/>
</dbReference>
<dbReference type="Gene3D" id="3.10.430.100">
    <property type="entry name" value="Ribosomal protein L9, C-terminal domain"/>
    <property type="match status" value="1"/>
</dbReference>
<keyword evidence="5" id="KW-0687">Ribonucleoprotein</keyword>
<gene>
    <name evidence="8" type="ORF">METZ01_LOCUS6721</name>
</gene>
<evidence type="ECO:0000256" key="6">
    <source>
        <dbReference type="SAM" id="MobiDB-lite"/>
    </source>
</evidence>
<dbReference type="Pfam" id="PF01281">
    <property type="entry name" value="Ribosomal_L9_N"/>
    <property type="match status" value="1"/>
</dbReference>
<accession>A0A381NH45</accession>
<dbReference type="GO" id="GO:0005840">
    <property type="term" value="C:ribosome"/>
    <property type="evidence" value="ECO:0007669"/>
    <property type="project" value="UniProtKB-KW"/>
</dbReference>
<keyword evidence="4" id="KW-0689">Ribosomal protein</keyword>
<evidence type="ECO:0000313" key="8">
    <source>
        <dbReference type="EMBL" id="SUZ53867.1"/>
    </source>
</evidence>
<feature type="compositionally biased region" description="Basic and acidic residues" evidence="6">
    <location>
        <begin position="159"/>
        <end position="174"/>
    </location>
</feature>
<feature type="compositionally biased region" description="Basic residues" evidence="6">
    <location>
        <begin position="175"/>
        <end position="190"/>
    </location>
</feature>
<dbReference type="SUPFAM" id="SSF55653">
    <property type="entry name" value="Ribosomal protein L9 C-domain"/>
    <property type="match status" value="1"/>
</dbReference>
<dbReference type="Pfam" id="PF03948">
    <property type="entry name" value="Ribosomal_L9_C"/>
    <property type="match status" value="1"/>
</dbReference>
<evidence type="ECO:0000256" key="5">
    <source>
        <dbReference type="ARBA" id="ARBA00023274"/>
    </source>
</evidence>
<dbReference type="InterPro" id="IPR020594">
    <property type="entry name" value="Ribosomal_bL9_bac/chp"/>
</dbReference>
<dbReference type="PANTHER" id="PTHR21368">
    <property type="entry name" value="50S RIBOSOMAL PROTEIN L9"/>
    <property type="match status" value="1"/>
</dbReference>
<keyword evidence="2" id="KW-0699">rRNA-binding</keyword>
<evidence type="ECO:0000256" key="4">
    <source>
        <dbReference type="ARBA" id="ARBA00022980"/>
    </source>
</evidence>
<dbReference type="InterPro" id="IPR036791">
    <property type="entry name" value="Ribosomal_bL9_C_sf"/>
</dbReference>
<dbReference type="InterPro" id="IPR036935">
    <property type="entry name" value="Ribosomal_bL9_N_sf"/>
</dbReference>